<reference evidence="4 6" key="5">
    <citation type="journal article" date="2002" name="Genome Biol.">
        <title>Heterochromatic sequences in a Drosophila whole-genome shotgun assembly.</title>
        <authorList>
            <person name="Hoskins R.A."/>
            <person name="Smith C.D."/>
            <person name="Carlson J.W."/>
            <person name="Carvalho A.B."/>
            <person name="Halpern A."/>
            <person name="Kaminker J.S."/>
            <person name="Kennedy C."/>
            <person name="Mungall C.J."/>
            <person name="Sullivan B.A."/>
            <person name="Sutton G.G."/>
            <person name="Yasuhara J.C."/>
            <person name="Wakimoto B.T."/>
            <person name="Myers E.W."/>
            <person name="Celniker S.E."/>
            <person name="Rubin G.M."/>
            <person name="Karpen G.H."/>
        </authorList>
    </citation>
    <scope>NUCLEOTIDE SEQUENCE [LARGE SCALE GENOMIC DNA]</scope>
    <source>
        <strain evidence="6">Berkeley</strain>
    </source>
</reference>
<dbReference type="PaxDb" id="7227-FBpp0082365"/>
<dbReference type="PhylomeDB" id="Q8ING1"/>
<dbReference type="Pfam" id="PF16032">
    <property type="entry name" value="DUF4788"/>
    <property type="match status" value="1"/>
</dbReference>
<sequence length="861" mass="98033">MDSGQQDDNTDFLFDIVVTSLDLDKPVKEPELLQALVKFGGVNINITSSRINVQDFVNNRVTQFTTSPSALRHSLEDQGMQISARYAGSSLGSNVLLFPDTFIDKISPKMNDLFYEETINLMRRADCIGTITIRLVLIIKCIDTEIIKEPRRSSSPRMSRKSIAEDILPKKGLQKENCQGLGPTFNAQDVMFVIGDPDPLLKIPSEPCSELRFEEGDVRLDLDLQRYKSLENRRLVLPDDDPCLKEKPSISQLKQLTHHYARIIGMVSEKIKQMNVPSSSADPLSEKIAPTSSTPQEPIEDRIIPVPIKDDTDNDINPIRFCPFCLYSMSWLPKYAKCPKCNAIPLPELEEHHSRQLTADEIVEEQLVRPKYEEPKENPCQVPIIHTKPLKIKKKSGLGKPLQISSESESDEECPPCRCTCSAERTCAHCRIRMMCEDVFNSEKGKPQEQEHIKVPSPREGEDFCVITNTKNDRPYLSRVLNELKYLYHKHDKKKLLEMQKRCESQTLLPIGSRSSISLMRPPSAFDPHVPGTFKRQTAGHKTCLPDQHLVPRQHGWDWPRSWLAKKYGWRPGAILRAACQVMRFFLMGKKDRNICQKISDEQDARERSNQPILNICKKDGVIFVTLRALPTLGMKQRPITFRIVKSELAVALRQIKRALKDQGFRKCTCHKSLMLCTCRDALEKFELNKALKEECQRRIMEPCPEHLVLTDTSISDLEFNLDVTPPAGTRWPKAKAIQNVVNHSTQTPKKGIPSIEPKYPVSDSPYWRAFDCAAGDRYMGTAFGDNVETVFEDGIFGYRGGGQHGKAPCRRDPRIWGKRTGAPMPIGTGHDAIDPYRFTRNVWKTLPKNIIRQMHTNRQL</sequence>
<dbReference type="OMA" id="RQMHTNR"/>
<dbReference type="VEuPathDB" id="VectorBase:FBgn0051327"/>
<reference evidence="4 6" key="1">
    <citation type="journal article" date="2000" name="Science">
        <title>The genome sequence of Drosophila melanogaster.</title>
        <authorList>
            <person name="Adams M.D."/>
            <person name="Celniker S.E."/>
            <person name="Holt R.A."/>
            <person name="Evans C.A."/>
            <person name="Gocayne J.D."/>
            <person name="Amanatides P.G."/>
            <person name="Scherer S.E."/>
            <person name="Li P.W."/>
            <person name="Hoskins R.A."/>
            <person name="Galle R.F."/>
            <person name="George R.A."/>
            <person name="Lewis S.E."/>
            <person name="Richards S."/>
            <person name="Ashburner M."/>
            <person name="Henderson S.N."/>
            <person name="Sutton G.G."/>
            <person name="Wortman J.R."/>
            <person name="Yandell M.D."/>
            <person name="Zhang Q."/>
            <person name="Chen L.X."/>
            <person name="Brandon R.C."/>
            <person name="Rogers Y.H."/>
            <person name="Blazej R.G."/>
            <person name="Champe M."/>
            <person name="Pfeiffer B.D."/>
            <person name="Wan K.H."/>
            <person name="Doyle C."/>
            <person name="Baxter E.G."/>
            <person name="Helt G."/>
            <person name="Nelson C.R."/>
            <person name="Gabor G.L."/>
            <person name="Abril J.F."/>
            <person name="Agbayani A."/>
            <person name="An H.J."/>
            <person name="Andrews-Pfannkoch C."/>
            <person name="Baldwin D."/>
            <person name="Ballew R.M."/>
            <person name="Basu A."/>
            <person name="Baxendale J."/>
            <person name="Bayraktaroglu L."/>
            <person name="Beasley E.M."/>
            <person name="Beeson K.Y."/>
            <person name="Benos P.V."/>
            <person name="Berman B.P."/>
            <person name="Bhandari D."/>
            <person name="Bolshakov S."/>
            <person name="Borkova D."/>
            <person name="Botchan M.R."/>
            <person name="Bouck J."/>
            <person name="Brokstein P."/>
            <person name="Brottier P."/>
            <person name="Burtis K.C."/>
            <person name="Busam D.A."/>
            <person name="Butler H."/>
            <person name="Cadieu E."/>
            <person name="Center A."/>
            <person name="Chandra I."/>
            <person name="Cherry J.M."/>
            <person name="Cawley S."/>
            <person name="Dahlke C."/>
            <person name="Davenport L.B."/>
            <person name="Davies P."/>
            <person name="de Pablos B."/>
            <person name="Delcher A."/>
            <person name="Deng Z."/>
            <person name="Mays A.D."/>
            <person name="Dew I."/>
            <person name="Dietz S.M."/>
            <person name="Dodson K."/>
            <person name="Doup L.E."/>
            <person name="Downes M."/>
            <person name="Dugan-Rocha S."/>
            <person name="Dunkov B.C."/>
            <person name="Dunn P."/>
            <person name="Durbin K.J."/>
            <person name="Evangelista C.C."/>
            <person name="Ferraz C."/>
            <person name="Ferriera S."/>
            <person name="Fleischmann W."/>
            <person name="Fosler C."/>
            <person name="Gabrielian A.E."/>
            <person name="Garg N.S."/>
            <person name="Gelbart W.M."/>
            <person name="Glasser K."/>
            <person name="Glodek A."/>
            <person name="Gong F."/>
            <person name="Gorrell J.H."/>
            <person name="Gu Z."/>
            <person name="Guan P."/>
            <person name="Harris M."/>
            <person name="Harris N.L."/>
            <person name="Harvey D."/>
            <person name="Heiman T.J."/>
            <person name="Hernandez J.R."/>
            <person name="Houck J."/>
            <person name="Hostin D."/>
            <person name="Houston K.A."/>
            <person name="Howland T.J."/>
            <person name="Wei M.H."/>
            <person name="Ibegwam C."/>
            <person name="Jalali M."/>
            <person name="Kalush F."/>
            <person name="Karpen G.H."/>
            <person name="Ke Z."/>
            <person name="Kennison J.A."/>
            <person name="Ketchum K.A."/>
            <person name="Kimmel B.E."/>
            <person name="Kodira C.D."/>
            <person name="Kraft C."/>
            <person name="Kravitz S."/>
            <person name="Kulp D."/>
            <person name="Lai Z."/>
            <person name="Lasko P."/>
            <person name="Lei Y."/>
            <person name="Levitsky A.A."/>
            <person name="Li J."/>
            <person name="Li Z."/>
            <person name="Liang Y."/>
            <person name="Lin X."/>
            <person name="Liu X."/>
            <person name="Mattei B."/>
            <person name="McIntosh T.C."/>
            <person name="McLeod M.P."/>
            <person name="McPherson D."/>
            <person name="Merkulov G."/>
            <person name="Milshina N.V."/>
            <person name="Mobarry C."/>
            <person name="Morris J."/>
            <person name="Moshrefi A."/>
            <person name="Mount S.M."/>
            <person name="Moy M."/>
            <person name="Murphy B."/>
            <person name="Murphy L."/>
            <person name="Muzny D.M."/>
            <person name="Nelson D.L."/>
            <person name="Nelson D.R."/>
            <person name="Nelson K.A."/>
            <person name="Nixon K."/>
            <person name="Nusskern D.R."/>
            <person name="Pacleb J.M."/>
            <person name="Palazzolo M."/>
            <person name="Pittman G.S."/>
            <person name="Pan S."/>
            <person name="Pollard J."/>
            <person name="Puri V."/>
            <person name="Reese M.G."/>
            <person name="Reinert K."/>
            <person name="Remington K."/>
            <person name="Saunders R.D."/>
            <person name="Scheeler F."/>
            <person name="Shen H."/>
            <person name="Shue B.C."/>
            <person name="Siden-Kiamos I."/>
            <person name="Simpson M."/>
            <person name="Skupski M.P."/>
            <person name="Smith T."/>
            <person name="Spier E."/>
            <person name="Spradling A.C."/>
            <person name="Stapleton M."/>
            <person name="Strong R."/>
            <person name="Sun E."/>
            <person name="Svirskas R."/>
            <person name="Tector C."/>
            <person name="Turner R."/>
            <person name="Venter E."/>
            <person name="Wang A.H."/>
            <person name="Wang X."/>
            <person name="Wang Z.Y."/>
            <person name="Wassarman D.A."/>
            <person name="Weinstock G.M."/>
            <person name="Weissenbach J."/>
            <person name="Williams S.M."/>
            <person name="WoodageT"/>
            <person name="Worley K.C."/>
            <person name="Wu D."/>
            <person name="Yang S."/>
            <person name="Yao Q.A."/>
            <person name="Ye J."/>
            <person name="Yeh R.F."/>
            <person name="Zaveri J.S."/>
            <person name="Zhan M."/>
            <person name="Zhang G."/>
            <person name="Zhao Q."/>
            <person name="Zheng L."/>
            <person name="Zheng X.H."/>
            <person name="Zhong F.N."/>
            <person name="Zhong W."/>
            <person name="Zhou X."/>
            <person name="Zhu S."/>
            <person name="Zhu X."/>
            <person name="Smith H.O."/>
            <person name="Gibbs R.A."/>
            <person name="Myers E.W."/>
            <person name="Rubin G.M."/>
            <person name="Venter J.C."/>
        </authorList>
    </citation>
    <scope>NUCLEOTIDE SEQUENCE [LARGE SCALE GENOMIC DNA]</scope>
    <source>
        <strain evidence="6">Berkeley</strain>
    </source>
</reference>
<proteinExistence type="predicted"/>
<reference evidence="4 6" key="4">
    <citation type="journal article" date="2002" name="Genome Biol.">
        <title>The transposable elements of the Drosophila melanogaster euchromatin: a genomics perspective.</title>
        <authorList>
            <person name="Kaminker J.S."/>
            <person name="Bergman C.M."/>
            <person name="Kronmiller B."/>
            <person name="Carlson J."/>
            <person name="Svirskas R."/>
            <person name="Patel S."/>
            <person name="Frise E."/>
            <person name="Wheeler D.A."/>
            <person name="Lewis S.E."/>
            <person name="Rubin G.M."/>
            <person name="Ashburner M."/>
            <person name="Celniker S.E."/>
        </authorList>
    </citation>
    <scope>NUCLEOTIDE SEQUENCE [LARGE SCALE GENOMIC DNA]</scope>
    <source>
        <strain evidence="6">Berkeley</strain>
    </source>
</reference>
<dbReference type="KEGG" id="dme:Dmel_CG31327"/>
<evidence type="ECO:0000259" key="2">
    <source>
        <dbReference type="Pfam" id="PF16003"/>
    </source>
</evidence>
<dbReference type="InterPro" id="IPR031949">
    <property type="entry name" value="DUF4776"/>
</dbReference>
<dbReference type="Bgee" id="FBgn0051327">
    <property type="expression patterns" value="Expressed in early-mid elongation-stage spermatid (Drosophila) in testis and 14 other cell types or tissues"/>
</dbReference>
<dbReference type="IntAct" id="Q8ING1">
    <property type="interactions" value="5"/>
</dbReference>
<gene>
    <name evidence="4" type="primary">Dmel\CG31327</name>
    <name evidence="4" type="synonym">BcDNA:AT17065</name>
    <name evidence="4 5" type="ORF">CG31327</name>
    <name evidence="4" type="ORF">Dmel_CG31327</name>
</gene>
<reference evidence="4 6" key="7">
    <citation type="journal article" date="2007" name="Science">
        <title>The Release 5.1 annotation of Drosophila melanogaster heterochromatin.</title>
        <authorList>
            <person name="Smith C.D."/>
            <person name="Shu S."/>
            <person name="Mungall C.J."/>
            <person name="Karpen G.H."/>
        </authorList>
    </citation>
    <scope>NUCLEOTIDE SEQUENCE [LARGE SCALE GENOMIC DNA]</scope>
    <source>
        <strain evidence="6">Berkeley</strain>
    </source>
</reference>
<reference evidence="4 6" key="2">
    <citation type="journal article" date="2002" name="Genome Biol.">
        <title>Finishing a whole-genome shotgun: release 3 of the Drosophila melanogaster euchromatic genome sequence.</title>
        <authorList>
            <person name="Celniker S.E."/>
            <person name="Wheeler D.A."/>
            <person name="Kronmiller B."/>
            <person name="Carlson J.W."/>
            <person name="Halpern A."/>
            <person name="Patel S."/>
            <person name="Adams M."/>
            <person name="Champe M."/>
            <person name="Dugan S.P."/>
            <person name="Frise E."/>
            <person name="Hodgson A."/>
            <person name="George R.A."/>
            <person name="Hoskins R.A."/>
            <person name="Laverty T."/>
            <person name="Muzny D.M."/>
            <person name="Nelson C.R."/>
            <person name="Pacleb J.M."/>
            <person name="Park S."/>
            <person name="Pfeiffer B.D."/>
            <person name="Richards S."/>
            <person name="Sodergren E.J."/>
            <person name="Svirskas R."/>
            <person name="Tabor P.E."/>
            <person name="Wan K."/>
            <person name="Stapleton M."/>
            <person name="Sutton G.G."/>
            <person name="Venter C."/>
            <person name="Weinstock G."/>
            <person name="Scherer S.E."/>
            <person name="Myers E.W."/>
            <person name="Gibbs R.A."/>
            <person name="Rubin G.M."/>
        </authorList>
    </citation>
    <scope>NUCLEOTIDE SEQUENCE [LARGE SCALE GENOMIC DNA]</scope>
    <source>
        <strain evidence="6">Berkeley</strain>
    </source>
</reference>
<evidence type="ECO:0000313" key="6">
    <source>
        <dbReference type="Proteomes" id="UP000000803"/>
    </source>
</evidence>
<dbReference type="ExpressionAtlas" id="Q8ING1">
    <property type="expression patterns" value="baseline and differential"/>
</dbReference>
<dbReference type="STRING" id="7227.FBpp0082365"/>
<reference evidence="4 6" key="3">
    <citation type="journal article" date="2002" name="Genome Biol.">
        <title>Annotation of the Drosophila melanogaster euchromatic genome: a systematic review.</title>
        <authorList>
            <person name="Misra S."/>
            <person name="Crosby M.A."/>
            <person name="Mungall C.J."/>
            <person name="Matthews B.B."/>
            <person name="Campbell K.S."/>
            <person name="Hradecky P."/>
            <person name="Huang Y."/>
            <person name="Kaminker J.S."/>
            <person name="Millburn G.H."/>
            <person name="Prochnik S.E."/>
            <person name="Smith C.D."/>
            <person name="Tupy J.L."/>
            <person name="Whitfied E.J."/>
            <person name="Bayraktaroglu L."/>
            <person name="Berman B.P."/>
            <person name="Bettencourt B.R."/>
            <person name="Celniker S.E."/>
            <person name="de Grey A.D."/>
            <person name="Drysdale R.A."/>
            <person name="Harris N.L."/>
            <person name="Richter J."/>
            <person name="Russo S."/>
            <person name="Schroeder A.J."/>
            <person name="Shu S.Q."/>
            <person name="Stapleton M."/>
            <person name="Yamada C."/>
            <person name="Ashburner M."/>
            <person name="Gelbart W.M."/>
            <person name="Rubin G.M."/>
            <person name="Lewis S.E."/>
        </authorList>
    </citation>
    <scope>GENOME REANNOTATION</scope>
    <source>
        <strain evidence="6">Berkeley</strain>
    </source>
</reference>
<dbReference type="Proteomes" id="UP000000803">
    <property type="component" value="Chromosome 3R"/>
</dbReference>
<dbReference type="eggNOG" id="ENOG502SIHJ">
    <property type="taxonomic scope" value="Eukaryota"/>
</dbReference>
<feature type="domain" description="DUF4788" evidence="3">
    <location>
        <begin position="17"/>
        <end position="266"/>
    </location>
</feature>
<name>Q8ING1_DROME</name>
<reference evidence="4 6" key="11">
    <citation type="journal article" date="2015" name="Genome Res.">
        <title>The Release 6 reference sequence of the Drosophila melanogaster genome.</title>
        <authorList>
            <person name="Hoskins R.A."/>
            <person name="Carlson J.W."/>
            <person name="Wan K.H."/>
            <person name="Park S."/>
            <person name="Mendez I."/>
            <person name="Galle S.E."/>
            <person name="Booth B.W."/>
            <person name="Pfeiffer B.D."/>
            <person name="George R.A."/>
            <person name="Svirskas R."/>
            <person name="Krzywinski M."/>
            <person name="Schein J."/>
            <person name="Accardo M.C."/>
            <person name="Damia E."/>
            <person name="Messina G."/>
            <person name="Mendez-Lago M."/>
            <person name="de Pablos B."/>
            <person name="Demakova O.V."/>
            <person name="Andreyeva E.N."/>
            <person name="Boldyreva L.V."/>
            <person name="Marra M."/>
            <person name="Carvalho A.B."/>
            <person name="Dimitri P."/>
            <person name="Villasante A."/>
            <person name="Zhimulev I.F."/>
            <person name="Rubin G.M."/>
            <person name="Karpen G.H."/>
            <person name="Celniker S.E."/>
        </authorList>
    </citation>
    <scope>NUCLEOTIDE SEQUENCE [LARGE SCALE GENOMIC DNA]</scope>
    <source>
        <strain evidence="6">Berkeley</strain>
    </source>
</reference>
<dbReference type="GeneID" id="318684"/>
<evidence type="ECO:0000313" key="4">
    <source>
        <dbReference type="EMBL" id="AAN13597.1"/>
    </source>
</evidence>
<dbReference type="FunCoup" id="Q8ING1">
    <property type="interactions" value="14"/>
</dbReference>
<feature type="domain" description="DUF4776" evidence="2">
    <location>
        <begin position="535"/>
        <end position="774"/>
    </location>
</feature>
<evidence type="ECO:0000313" key="5">
    <source>
        <dbReference type="FlyBase" id="FBgn0051327"/>
    </source>
</evidence>
<dbReference type="EMBL" id="AE014297">
    <property type="protein sequence ID" value="AAN13597.1"/>
    <property type="molecule type" value="Genomic_DNA"/>
</dbReference>
<dbReference type="BioGRID-ORCS" id="318684">
    <property type="hits" value="0 hits in 1 CRISPR screen"/>
</dbReference>
<evidence type="ECO:0000256" key="1">
    <source>
        <dbReference type="SAM" id="MobiDB-lite"/>
    </source>
</evidence>
<feature type="domain" description="DUF4776" evidence="2">
    <location>
        <begin position="315"/>
        <end position="506"/>
    </location>
</feature>
<reference evidence="4 6" key="10">
    <citation type="journal article" date="2015" name="G3 (Bethesda)">
        <title>Gene Model Annotations for Drosophila melanogaster: The Rule-Benders.</title>
        <authorList>
            <consortium name="FlyBase Consortium"/>
            <person name="Crosby M.A."/>
            <person name="Gramates L.S."/>
            <person name="Dos Santos G."/>
            <person name="Matthews B.B."/>
            <person name="St Pierre S.E."/>
            <person name="Zhou P."/>
            <person name="Schroeder A.J."/>
            <person name="Falls K."/>
            <person name="Emmert D.B."/>
            <person name="Russo S.M."/>
            <person name="Gelbart W.M."/>
            <person name="null"/>
        </authorList>
    </citation>
    <scope>NUCLEOTIDE SEQUENCE [LARGE SCALE GENOMIC DNA]</scope>
    <source>
        <strain evidence="6">Berkeley</strain>
    </source>
</reference>
<dbReference type="AGR" id="FB:FBgn0051327"/>
<accession>Q8ING1</accession>
<feature type="region of interest" description="Disordered" evidence="1">
    <location>
        <begin position="277"/>
        <end position="298"/>
    </location>
</feature>
<dbReference type="PANTHER" id="PTHR39079:SF1">
    <property type="entry name" value="GH11706P-RELATED"/>
    <property type="match status" value="1"/>
</dbReference>
<dbReference type="PANTHER" id="PTHR39079">
    <property type="entry name" value="FI08034P-RELATED"/>
    <property type="match status" value="1"/>
</dbReference>
<feature type="region of interest" description="Disordered" evidence="1">
    <location>
        <begin position="803"/>
        <end position="829"/>
    </location>
</feature>
<reference evidence="4 6" key="9">
    <citation type="journal article" date="2015" name="G3 (Bethesda)">
        <title>Gene Model Annotations for Drosophila melanogaster: Impact of High-Throughput Data.</title>
        <authorList>
            <consortium name="FlyBase Consortium"/>
            <person name="Matthews B.B."/>
            <person name="Dos Santos G."/>
            <person name="Crosby M.A."/>
            <person name="Emmert D.B."/>
            <person name="St Pierre S.E."/>
            <person name="Gramates L.S."/>
            <person name="Zhou P."/>
            <person name="Schroeder A.J."/>
            <person name="Falls K."/>
            <person name="Strelets V."/>
            <person name="Russo S.M."/>
            <person name="Gelbart W.M."/>
            <person name="null"/>
        </authorList>
    </citation>
    <scope>NUCLEOTIDE SEQUENCE [LARGE SCALE GENOMIC DNA]</scope>
    <source>
        <strain evidence="6">Berkeley</strain>
    </source>
</reference>
<evidence type="ECO:0000259" key="3">
    <source>
        <dbReference type="Pfam" id="PF16032"/>
    </source>
</evidence>
<dbReference type="OrthoDB" id="7883086at2759"/>
<dbReference type="Pfam" id="PF16003">
    <property type="entry name" value="DUF4776"/>
    <property type="match status" value="2"/>
</dbReference>
<organism evidence="4 6">
    <name type="scientific">Drosophila melanogaster</name>
    <name type="common">Fruit fly</name>
    <dbReference type="NCBI Taxonomy" id="7227"/>
    <lineage>
        <taxon>Eukaryota</taxon>
        <taxon>Metazoa</taxon>
        <taxon>Ecdysozoa</taxon>
        <taxon>Arthropoda</taxon>
        <taxon>Hexapoda</taxon>
        <taxon>Insecta</taxon>
        <taxon>Pterygota</taxon>
        <taxon>Neoptera</taxon>
        <taxon>Endopterygota</taxon>
        <taxon>Diptera</taxon>
        <taxon>Brachycera</taxon>
        <taxon>Muscomorpha</taxon>
        <taxon>Ephydroidea</taxon>
        <taxon>Drosophilidae</taxon>
        <taxon>Drosophila</taxon>
        <taxon>Sophophora</taxon>
    </lineage>
</organism>
<reference evidence="4 6" key="6">
    <citation type="journal article" date="2005" name="PLoS Comput. Biol.">
        <title>Combined evidence annotation of transposable elements in genome sequences.</title>
        <authorList>
            <person name="Quesneville H."/>
            <person name="Bergman C.M."/>
            <person name="Andrieu O."/>
            <person name="Autard D."/>
            <person name="Nouaud D."/>
            <person name="Ashburner M."/>
            <person name="Anxolabehere D."/>
        </authorList>
    </citation>
    <scope>NUCLEOTIDE SEQUENCE [LARGE SCALE GENOMIC DNA]</scope>
    <source>
        <strain evidence="6">Berkeley</strain>
    </source>
</reference>
<dbReference type="GlyGen" id="Q8ING1">
    <property type="glycosylation" value="1 site"/>
</dbReference>
<reference evidence="4 6" key="8">
    <citation type="journal article" date="2007" name="Science">
        <title>Sequence finishing and mapping of Drosophila melanogaster heterochromatin.</title>
        <authorList>
            <person name="Hoskins R.A."/>
            <person name="Carlson J.W."/>
            <person name="Kennedy C."/>
            <person name="Acevedo D."/>
            <person name="Evans-Holm M."/>
            <person name="Frise E."/>
            <person name="Wan K.H."/>
            <person name="Park S."/>
            <person name="Mendez-Lago M."/>
            <person name="Rossi F."/>
            <person name="Villasante A."/>
            <person name="Dimitri P."/>
            <person name="Karpen G.H."/>
            <person name="Celniker S.E."/>
        </authorList>
    </citation>
    <scope>NUCLEOTIDE SEQUENCE [LARGE SCALE GENOMIC DNA]</scope>
    <source>
        <strain evidence="6">Berkeley</strain>
    </source>
</reference>
<dbReference type="InParanoid" id="Q8ING1"/>
<dbReference type="AlphaFoldDB" id="Q8ING1"/>
<dbReference type="UCSC" id="CG31327-RA">
    <property type="organism name" value="d. melanogaster"/>
</dbReference>
<dbReference type="InterPro" id="IPR031992">
    <property type="entry name" value="DUF4788"/>
</dbReference>
<dbReference type="FlyBase" id="FBgn0051327">
    <property type="gene designation" value="CG31327"/>
</dbReference>
<keyword evidence="6" id="KW-1185">Reference proteome</keyword>
<protein>
    <submittedName>
        <fullName evidence="4">Uncharacterized protein</fullName>
    </submittedName>
</protein>
<dbReference type="RefSeq" id="NP_731888.1">
    <property type="nucleotide sequence ID" value="NM_169570.3"/>
</dbReference>
<dbReference type="HOGENOM" id="CLU_008522_0_0_1"/>